<dbReference type="RefSeq" id="WP_313044661.1">
    <property type="nucleotide sequence ID" value="NZ_JACHMB010000001.1"/>
</dbReference>
<comment type="similarity">
    <text evidence="2">Belongs to the methyltransferase superfamily. L-isoaspartyl/D-aspartyl protein methyltransferase family.</text>
</comment>
<keyword evidence="14" id="KW-1185">Reference proteome</keyword>
<dbReference type="PANTHER" id="PTHR11579">
    <property type="entry name" value="PROTEIN-L-ISOASPARTATE O-METHYLTRANSFERASE"/>
    <property type="match status" value="1"/>
</dbReference>
<gene>
    <name evidence="13" type="ORF">HD596_004771</name>
</gene>
<accession>A0A7W9LBS7</accession>
<feature type="region of interest" description="Disordered" evidence="12">
    <location>
        <begin position="246"/>
        <end position="269"/>
    </location>
</feature>
<evidence type="ECO:0000256" key="5">
    <source>
        <dbReference type="ARBA" id="ARBA00022490"/>
    </source>
</evidence>
<protein>
    <recommendedName>
        <fullName evidence="4">Protein-L-isoaspartate O-methyltransferase</fullName>
        <ecNumber evidence="3">2.1.1.77</ecNumber>
    </recommendedName>
    <alternativeName>
        <fullName evidence="11">L-isoaspartyl protein carboxyl methyltransferase</fullName>
    </alternativeName>
    <alternativeName>
        <fullName evidence="9">Protein L-isoaspartyl methyltransferase</fullName>
    </alternativeName>
    <alternativeName>
        <fullName evidence="10">Protein-beta-aspartate methyltransferase</fullName>
    </alternativeName>
</protein>
<evidence type="ECO:0000256" key="6">
    <source>
        <dbReference type="ARBA" id="ARBA00022603"/>
    </source>
</evidence>
<dbReference type="Gene3D" id="3.40.50.150">
    <property type="entry name" value="Vaccinia Virus protein VP39"/>
    <property type="match status" value="1"/>
</dbReference>
<comment type="subcellular location">
    <subcellularLocation>
        <location evidence="1">Cytoplasm</location>
    </subcellularLocation>
</comment>
<dbReference type="EMBL" id="JACHMB010000001">
    <property type="protein sequence ID" value="MBB5778015.1"/>
    <property type="molecule type" value="Genomic_DNA"/>
</dbReference>
<evidence type="ECO:0000256" key="10">
    <source>
        <dbReference type="ARBA" id="ARBA00031323"/>
    </source>
</evidence>
<keyword evidence="5" id="KW-0963">Cytoplasm</keyword>
<evidence type="ECO:0000256" key="3">
    <source>
        <dbReference type="ARBA" id="ARBA00011890"/>
    </source>
</evidence>
<reference evidence="13 14" key="1">
    <citation type="submission" date="2020-08" db="EMBL/GenBank/DDBJ databases">
        <title>Sequencing the genomes of 1000 actinobacteria strains.</title>
        <authorList>
            <person name="Klenk H.-P."/>
        </authorList>
    </citation>
    <scope>NUCLEOTIDE SEQUENCE [LARGE SCALE GENOMIC DNA]</scope>
    <source>
        <strain evidence="13 14">DSM 45507</strain>
    </source>
</reference>
<keyword evidence="8" id="KW-0949">S-adenosyl-L-methionine</keyword>
<evidence type="ECO:0000256" key="1">
    <source>
        <dbReference type="ARBA" id="ARBA00004496"/>
    </source>
</evidence>
<evidence type="ECO:0000256" key="8">
    <source>
        <dbReference type="ARBA" id="ARBA00022691"/>
    </source>
</evidence>
<evidence type="ECO:0000313" key="14">
    <source>
        <dbReference type="Proteomes" id="UP000579153"/>
    </source>
</evidence>
<organism evidence="13 14">
    <name type="scientific">Nonomuraea jabiensis</name>
    <dbReference type="NCBI Taxonomy" id="882448"/>
    <lineage>
        <taxon>Bacteria</taxon>
        <taxon>Bacillati</taxon>
        <taxon>Actinomycetota</taxon>
        <taxon>Actinomycetes</taxon>
        <taxon>Streptosporangiales</taxon>
        <taxon>Streptosporangiaceae</taxon>
        <taxon>Nonomuraea</taxon>
    </lineage>
</organism>
<dbReference type="GO" id="GO:0005737">
    <property type="term" value="C:cytoplasm"/>
    <property type="evidence" value="ECO:0007669"/>
    <property type="project" value="UniProtKB-SubCell"/>
</dbReference>
<dbReference type="AlphaFoldDB" id="A0A7W9LBS7"/>
<sequence length="380" mass="40560">MTLGLDPRIDGLIDAISERRPVSGAIGKALRAVPRHRFVPPTGVVLTGGGPRLIDRHDDPDTWWATVYGPEAIVTQLDGGATDIRELNGRYTSSNSAPGTVVDLLTLLDPEPGDRVLEIGTGTGWTAALLSHLVGEHGIVTSIEVDQAVAEQAGKRLAAAGVHPRLIVGDGADGWAEGAPYDRVHVTCAVHTVPYAWVEQTRPGGVIVAPFSPGFDVDLSVRLVVMPGGVAAGRFPGCTSYMMMRSQDGSPVADDDGSGRRSTTQVDPRTIAHAPAGAGLAMSALTGLHIREVDEGDRFVLYVVDPADPAHWAAAVHDPDGDHLAYQLGDRSLWDEITDAYAQWVSWGEPGRERFGMTITQEGQRIWLDSPERMLGRARA</sequence>
<dbReference type="GO" id="GO:0004719">
    <property type="term" value="F:protein-L-isoaspartate (D-aspartate) O-methyltransferase activity"/>
    <property type="evidence" value="ECO:0007669"/>
    <property type="project" value="UniProtKB-EC"/>
</dbReference>
<keyword evidence="7 13" id="KW-0808">Transferase</keyword>
<evidence type="ECO:0000256" key="2">
    <source>
        <dbReference type="ARBA" id="ARBA00005369"/>
    </source>
</evidence>
<dbReference type="SUPFAM" id="SSF53335">
    <property type="entry name" value="S-adenosyl-L-methionine-dependent methyltransferases"/>
    <property type="match status" value="1"/>
</dbReference>
<dbReference type="Pfam" id="PF01135">
    <property type="entry name" value="PCMT"/>
    <property type="match status" value="1"/>
</dbReference>
<evidence type="ECO:0000256" key="4">
    <source>
        <dbReference type="ARBA" id="ARBA00013346"/>
    </source>
</evidence>
<dbReference type="EC" id="2.1.1.77" evidence="3"/>
<proteinExistence type="inferred from homology"/>
<keyword evidence="6 13" id="KW-0489">Methyltransferase</keyword>
<evidence type="ECO:0000256" key="12">
    <source>
        <dbReference type="SAM" id="MobiDB-lite"/>
    </source>
</evidence>
<evidence type="ECO:0000256" key="9">
    <source>
        <dbReference type="ARBA" id="ARBA00030757"/>
    </source>
</evidence>
<dbReference type="InterPro" id="IPR000682">
    <property type="entry name" value="PCMT"/>
</dbReference>
<evidence type="ECO:0000313" key="13">
    <source>
        <dbReference type="EMBL" id="MBB5778015.1"/>
    </source>
</evidence>
<evidence type="ECO:0000256" key="7">
    <source>
        <dbReference type="ARBA" id="ARBA00022679"/>
    </source>
</evidence>
<dbReference type="Proteomes" id="UP000579153">
    <property type="component" value="Unassembled WGS sequence"/>
</dbReference>
<dbReference type="GO" id="GO:0032259">
    <property type="term" value="P:methylation"/>
    <property type="evidence" value="ECO:0007669"/>
    <property type="project" value="UniProtKB-KW"/>
</dbReference>
<name>A0A7W9LBS7_9ACTN</name>
<evidence type="ECO:0000256" key="11">
    <source>
        <dbReference type="ARBA" id="ARBA00031350"/>
    </source>
</evidence>
<dbReference type="PANTHER" id="PTHR11579:SF0">
    <property type="entry name" value="PROTEIN-L-ISOASPARTATE(D-ASPARTATE) O-METHYLTRANSFERASE"/>
    <property type="match status" value="1"/>
</dbReference>
<comment type="caution">
    <text evidence="13">The sequence shown here is derived from an EMBL/GenBank/DDBJ whole genome shotgun (WGS) entry which is preliminary data.</text>
</comment>
<dbReference type="InterPro" id="IPR029063">
    <property type="entry name" value="SAM-dependent_MTases_sf"/>
</dbReference>
<dbReference type="CDD" id="cd02440">
    <property type="entry name" value="AdoMet_MTases"/>
    <property type="match status" value="1"/>
</dbReference>